<feature type="compositionally biased region" description="Polar residues" evidence="1">
    <location>
        <begin position="53"/>
        <end position="71"/>
    </location>
</feature>
<accession>G3HCH4</accession>
<name>G3HCH4_CRIGR</name>
<sequence length="71" mass="8164">MRFLLQKPYKLKALPTPVYMLKSTRHRLLPETWKKGAENLQPYSKATGARVKGSQNPGWDNQISSPRNLEP</sequence>
<dbReference type="Proteomes" id="UP000001075">
    <property type="component" value="Unassembled WGS sequence"/>
</dbReference>
<protein>
    <submittedName>
        <fullName evidence="2">Uncharacterized protein</fullName>
    </submittedName>
</protein>
<reference evidence="3" key="1">
    <citation type="journal article" date="2011" name="Nat. Biotechnol.">
        <title>The genomic sequence of the Chinese hamster ovary (CHO)-K1 cell line.</title>
        <authorList>
            <person name="Xu X."/>
            <person name="Nagarajan H."/>
            <person name="Lewis N.E."/>
            <person name="Pan S."/>
            <person name="Cai Z."/>
            <person name="Liu X."/>
            <person name="Chen W."/>
            <person name="Xie M."/>
            <person name="Wang W."/>
            <person name="Hammond S."/>
            <person name="Andersen M.R."/>
            <person name="Neff N."/>
            <person name="Passarelli B."/>
            <person name="Koh W."/>
            <person name="Fan H.C."/>
            <person name="Wang J."/>
            <person name="Gui Y."/>
            <person name="Lee K.H."/>
            <person name="Betenbaugh M.J."/>
            <person name="Quake S.R."/>
            <person name="Famili I."/>
            <person name="Palsson B.O."/>
            <person name="Wang J."/>
        </authorList>
    </citation>
    <scope>NUCLEOTIDE SEQUENCE [LARGE SCALE GENOMIC DNA]</scope>
    <source>
        <strain evidence="3">CHO K1 cell line</strain>
    </source>
</reference>
<evidence type="ECO:0000313" key="2">
    <source>
        <dbReference type="EMBL" id="EGV93711.1"/>
    </source>
</evidence>
<organism evidence="2 3">
    <name type="scientific">Cricetulus griseus</name>
    <name type="common">Chinese hamster</name>
    <name type="synonym">Cricetulus barabensis griseus</name>
    <dbReference type="NCBI Taxonomy" id="10029"/>
    <lineage>
        <taxon>Eukaryota</taxon>
        <taxon>Metazoa</taxon>
        <taxon>Chordata</taxon>
        <taxon>Craniata</taxon>
        <taxon>Vertebrata</taxon>
        <taxon>Euteleostomi</taxon>
        <taxon>Mammalia</taxon>
        <taxon>Eutheria</taxon>
        <taxon>Euarchontoglires</taxon>
        <taxon>Glires</taxon>
        <taxon>Rodentia</taxon>
        <taxon>Myomorpha</taxon>
        <taxon>Muroidea</taxon>
        <taxon>Cricetidae</taxon>
        <taxon>Cricetinae</taxon>
        <taxon>Cricetulus</taxon>
    </lineage>
</organism>
<proteinExistence type="predicted"/>
<dbReference type="InParanoid" id="G3HCH4"/>
<evidence type="ECO:0000256" key="1">
    <source>
        <dbReference type="SAM" id="MobiDB-lite"/>
    </source>
</evidence>
<dbReference type="EMBL" id="JH000282">
    <property type="protein sequence ID" value="EGV93711.1"/>
    <property type="molecule type" value="Genomic_DNA"/>
</dbReference>
<feature type="region of interest" description="Disordered" evidence="1">
    <location>
        <begin position="36"/>
        <end position="71"/>
    </location>
</feature>
<evidence type="ECO:0000313" key="3">
    <source>
        <dbReference type="Proteomes" id="UP000001075"/>
    </source>
</evidence>
<dbReference type="AlphaFoldDB" id="G3HCH4"/>
<gene>
    <name evidence="2" type="ORF">I79_008184</name>
</gene>